<keyword evidence="1" id="KW-0004">4Fe-4S</keyword>
<keyword evidence="6" id="KW-1133">Transmembrane helix</keyword>
<dbReference type="EMBL" id="LGCI01000005">
    <property type="protein sequence ID" value="KOY83585.1"/>
    <property type="molecule type" value="Genomic_DNA"/>
</dbReference>
<keyword evidence="6" id="KW-0472">Membrane</keyword>
<dbReference type="PANTHER" id="PTHR43498:SF1">
    <property type="entry name" value="COB--COM HETERODISULFIDE REDUCTASE IRON-SULFUR SUBUNIT A"/>
    <property type="match status" value="1"/>
</dbReference>
<dbReference type="PATRIC" id="fig|33935.3.peg.1543"/>
<evidence type="ECO:0000256" key="2">
    <source>
        <dbReference type="ARBA" id="ARBA00022723"/>
    </source>
</evidence>
<organism evidence="7 8">
    <name type="scientific">Lysinibacillus macroides</name>
    <dbReference type="NCBI Taxonomy" id="33935"/>
    <lineage>
        <taxon>Bacteria</taxon>
        <taxon>Bacillati</taxon>
        <taxon>Bacillota</taxon>
        <taxon>Bacilli</taxon>
        <taxon>Bacillales</taxon>
        <taxon>Bacillaceae</taxon>
        <taxon>Lysinibacillus</taxon>
    </lineage>
</organism>
<keyword evidence="5" id="KW-0411">Iron-sulfur</keyword>
<keyword evidence="8" id="KW-1185">Reference proteome</keyword>
<dbReference type="GO" id="GO:0016491">
    <property type="term" value="F:oxidoreductase activity"/>
    <property type="evidence" value="ECO:0007669"/>
    <property type="project" value="UniProtKB-KW"/>
</dbReference>
<evidence type="ECO:0000313" key="8">
    <source>
        <dbReference type="Proteomes" id="UP000037977"/>
    </source>
</evidence>
<accession>A0A0N0UXD3</accession>
<dbReference type="STRING" id="33935.ADM90_10160"/>
<evidence type="ECO:0000256" key="3">
    <source>
        <dbReference type="ARBA" id="ARBA00023002"/>
    </source>
</evidence>
<keyword evidence="4" id="KW-0408">Iron</keyword>
<name>A0A0N0UXD3_9BACI</name>
<dbReference type="RefSeq" id="WP_053994834.1">
    <property type="nucleotide sequence ID" value="NZ_CP065643.1"/>
</dbReference>
<gene>
    <name evidence="7" type="ORF">ADM90_10160</name>
</gene>
<dbReference type="InterPro" id="IPR039650">
    <property type="entry name" value="HdrA-like"/>
</dbReference>
<evidence type="ECO:0000256" key="5">
    <source>
        <dbReference type="ARBA" id="ARBA00023014"/>
    </source>
</evidence>
<keyword evidence="2" id="KW-0479">Metal-binding</keyword>
<evidence type="ECO:0000313" key="7">
    <source>
        <dbReference type="EMBL" id="KOY83585.1"/>
    </source>
</evidence>
<evidence type="ECO:0000256" key="4">
    <source>
        <dbReference type="ARBA" id="ARBA00023004"/>
    </source>
</evidence>
<dbReference type="OrthoDB" id="9777740at2"/>
<sequence length="627" mass="69590">MGRKILWVAATIIVILLGLGAYYYIKEMISERAYQQLVEAYQKPVPIQDIEEQYDVIVIGGEPEGVAAAVAAARNGAKTLLVEKREELGGLFTYGMLNFLDIPRDGNNHSLSEGIFKEWHKLVKGKDAFGIVGAKAAFKKLVDEEPNLTLSVQTEVIKANLNQQQLASVTLKNEFGTYVVTGKSFIDATQDADFATMAGVPYFVGGEDIGIKDKRMAVTLMLHLKNVDWDQVKAAANSDVFGGANLNASVMWGFTKLHDEYKPLQEGVRLRGLNLARVDDEYFINALQIFGVDGLSEHSKQAAIIVGKKETEHILHYLQEHFPGFEQAEVVSYPEELYVRETRHIWAEYQLPMADIWTNSDHWDSIGIASYPVDVQAQTPHDYGYVIAAPKQYAIPFRSLVPKDIDGLLVVGRSAGYSSLAAGSARIVPTGMVAGEAAGTAAALALEHTISFREMSQDKDLIASLRKQLAKQGAYVDAFSVDYPYQGEWYDEAIQTLINYGLVVGGYDNDLNVDSKATKLKFAKTLKESMLRAYPENATNMRDQLEIVINKVYSTGDETITRDEVAQYLADVLIGESNTTSWDTLIDKGIVTEKVADKIKDNKKLKLKEMYAIMADAIRYVEKERSS</sequence>
<dbReference type="Pfam" id="PF12831">
    <property type="entry name" value="FAD_oxidored"/>
    <property type="match status" value="1"/>
</dbReference>
<evidence type="ECO:0000256" key="6">
    <source>
        <dbReference type="SAM" id="Phobius"/>
    </source>
</evidence>
<dbReference type="SUPFAM" id="SSF51905">
    <property type="entry name" value="FAD/NAD(P)-binding domain"/>
    <property type="match status" value="1"/>
</dbReference>
<dbReference type="PANTHER" id="PTHR43498">
    <property type="entry name" value="FERREDOXIN:COB-COM HETERODISULFIDE REDUCTASE SUBUNIT A"/>
    <property type="match status" value="1"/>
</dbReference>
<feature type="transmembrane region" description="Helical" evidence="6">
    <location>
        <begin position="6"/>
        <end position="25"/>
    </location>
</feature>
<dbReference type="GO" id="GO:0046872">
    <property type="term" value="F:metal ion binding"/>
    <property type="evidence" value="ECO:0007669"/>
    <property type="project" value="UniProtKB-KW"/>
</dbReference>
<dbReference type="InterPro" id="IPR036188">
    <property type="entry name" value="FAD/NAD-bd_sf"/>
</dbReference>
<dbReference type="GO" id="GO:0051539">
    <property type="term" value="F:4 iron, 4 sulfur cluster binding"/>
    <property type="evidence" value="ECO:0007669"/>
    <property type="project" value="UniProtKB-KW"/>
</dbReference>
<comment type="caution">
    <text evidence="7">The sequence shown here is derived from an EMBL/GenBank/DDBJ whole genome shotgun (WGS) entry which is preliminary data.</text>
</comment>
<dbReference type="AlphaFoldDB" id="A0A0N0UXD3"/>
<protein>
    <submittedName>
        <fullName evidence="7">Glucose-inhibited division protein A</fullName>
    </submittedName>
</protein>
<reference evidence="7 8" key="1">
    <citation type="submission" date="2015-07" db="EMBL/GenBank/DDBJ databases">
        <title>Genome sequencing project for genomic taxonomy and phylogenomics of Bacillus-like bacteria.</title>
        <authorList>
            <person name="Liu B."/>
            <person name="Wang J."/>
            <person name="Zhu Y."/>
            <person name="Liu G."/>
            <person name="Chen Q."/>
            <person name="Chen Z."/>
            <person name="Che J."/>
            <person name="Ge C."/>
            <person name="Shi H."/>
            <person name="Pan Z."/>
            <person name="Liu X."/>
        </authorList>
    </citation>
    <scope>NUCLEOTIDE SEQUENCE [LARGE SCALE GENOMIC DNA]</scope>
    <source>
        <strain evidence="7 8">DSM 54</strain>
    </source>
</reference>
<keyword evidence="3" id="KW-0560">Oxidoreductase</keyword>
<dbReference type="Gene3D" id="3.50.50.60">
    <property type="entry name" value="FAD/NAD(P)-binding domain"/>
    <property type="match status" value="1"/>
</dbReference>
<dbReference type="Proteomes" id="UP000037977">
    <property type="component" value="Unassembled WGS sequence"/>
</dbReference>
<proteinExistence type="predicted"/>
<evidence type="ECO:0000256" key="1">
    <source>
        <dbReference type="ARBA" id="ARBA00022485"/>
    </source>
</evidence>
<keyword evidence="6" id="KW-0812">Transmembrane</keyword>